<evidence type="ECO:0000313" key="5">
    <source>
        <dbReference type="Proteomes" id="UP000001929"/>
    </source>
</evidence>
<name>Q2RNK8_RHORT</name>
<dbReference type="InterPro" id="IPR008207">
    <property type="entry name" value="Sig_transdc_His_kin_Hpt_dom"/>
</dbReference>
<evidence type="ECO:0000313" key="4">
    <source>
        <dbReference type="EMBL" id="ABC24287.1"/>
    </source>
</evidence>
<organism evidence="4 5">
    <name type="scientific">Rhodospirillum rubrum (strain ATCC 11170 / ATH 1.1.1 / DSM 467 / LMG 4362 / NCIMB 8255 / S1)</name>
    <dbReference type="NCBI Taxonomy" id="269796"/>
    <lineage>
        <taxon>Bacteria</taxon>
        <taxon>Pseudomonadati</taxon>
        <taxon>Pseudomonadota</taxon>
        <taxon>Alphaproteobacteria</taxon>
        <taxon>Rhodospirillales</taxon>
        <taxon>Rhodospirillaceae</taxon>
        <taxon>Rhodospirillum</taxon>
    </lineage>
</organism>
<feature type="domain" description="HPt" evidence="3">
    <location>
        <begin position="19"/>
        <end position="116"/>
    </location>
</feature>
<dbReference type="eggNOG" id="COG2198">
    <property type="taxonomic scope" value="Bacteria"/>
</dbReference>
<protein>
    <submittedName>
        <fullName evidence="4">Hpt domain protein</fullName>
    </submittedName>
</protein>
<dbReference type="AlphaFoldDB" id="Q2RNK8"/>
<dbReference type="EnsemblBacteria" id="ABC24287">
    <property type="protein sequence ID" value="ABC24287"/>
    <property type="gene ID" value="Rru_A3493"/>
</dbReference>
<dbReference type="PhylomeDB" id="Q2RNK8"/>
<gene>
    <name evidence="4" type="ordered locus">Rru_A3493</name>
</gene>
<evidence type="ECO:0000256" key="2">
    <source>
        <dbReference type="PROSITE-ProRule" id="PRU00110"/>
    </source>
</evidence>
<proteinExistence type="predicted"/>
<feature type="modified residue" description="Phosphohistidine" evidence="2">
    <location>
        <position position="58"/>
    </location>
</feature>
<evidence type="ECO:0000259" key="3">
    <source>
        <dbReference type="PROSITE" id="PS50894"/>
    </source>
</evidence>
<dbReference type="STRING" id="269796.Rru_A3493"/>
<dbReference type="GO" id="GO:0000160">
    <property type="term" value="P:phosphorelay signal transduction system"/>
    <property type="evidence" value="ECO:0007669"/>
    <property type="project" value="UniProtKB-KW"/>
</dbReference>
<dbReference type="HOGENOM" id="CLU_2059605_0_0_5"/>
<sequence length="119" mass="12612">MTMTMLDMGLLNELKEDLGEEVLAGLLAHFIGNSKARLTRLAAALESGALREAGREAHSLKGIAASLGMPDLAAFAGVIEETCRTGDLDSARAQAHGLPELLERTVVSLGDHYTLPNRS</sequence>
<dbReference type="CDD" id="cd00088">
    <property type="entry name" value="HPT"/>
    <property type="match status" value="1"/>
</dbReference>
<dbReference type="Pfam" id="PF01627">
    <property type="entry name" value="Hpt"/>
    <property type="match status" value="1"/>
</dbReference>
<dbReference type="PATRIC" id="fig|269796.9.peg.3610"/>
<reference evidence="4 5" key="1">
    <citation type="journal article" date="2011" name="Stand. Genomic Sci.">
        <title>Complete genome sequence of Rhodospirillum rubrum type strain (S1).</title>
        <authorList>
            <person name="Munk A.C."/>
            <person name="Copeland A."/>
            <person name="Lucas S."/>
            <person name="Lapidus A."/>
            <person name="Del Rio T.G."/>
            <person name="Barry K."/>
            <person name="Detter J.C."/>
            <person name="Hammon N."/>
            <person name="Israni S."/>
            <person name="Pitluck S."/>
            <person name="Brettin T."/>
            <person name="Bruce D."/>
            <person name="Han C."/>
            <person name="Tapia R."/>
            <person name="Gilna P."/>
            <person name="Schmutz J."/>
            <person name="Larimer F."/>
            <person name="Land M."/>
            <person name="Kyrpides N.C."/>
            <person name="Mavromatis K."/>
            <person name="Richardson P."/>
            <person name="Rohde M."/>
            <person name="Goker M."/>
            <person name="Klenk H.P."/>
            <person name="Zhang Y."/>
            <person name="Roberts G.P."/>
            <person name="Reslewic S."/>
            <person name="Schwartz D.C."/>
        </authorList>
    </citation>
    <scope>NUCLEOTIDE SEQUENCE [LARGE SCALE GENOMIC DNA]</scope>
    <source>
        <strain evidence="5">ATCC 11170 / ATH 1.1.1 / DSM 467 / LMG 4362 / NCIMB 8255 / S1</strain>
    </source>
</reference>
<keyword evidence="1" id="KW-0902">Two-component regulatory system</keyword>
<dbReference type="RefSeq" id="WP_011391240.1">
    <property type="nucleotide sequence ID" value="NC_007643.1"/>
</dbReference>
<dbReference type="Proteomes" id="UP000001929">
    <property type="component" value="Chromosome"/>
</dbReference>
<dbReference type="InterPro" id="IPR036641">
    <property type="entry name" value="HPT_dom_sf"/>
</dbReference>
<keyword evidence="5" id="KW-1185">Reference proteome</keyword>
<accession>Q2RNK8</accession>
<evidence type="ECO:0000256" key="1">
    <source>
        <dbReference type="ARBA" id="ARBA00023012"/>
    </source>
</evidence>
<dbReference type="EMBL" id="CP000230">
    <property type="protein sequence ID" value="ABC24287.1"/>
    <property type="molecule type" value="Genomic_DNA"/>
</dbReference>
<dbReference type="PROSITE" id="PS50894">
    <property type="entry name" value="HPT"/>
    <property type="match status" value="1"/>
</dbReference>
<keyword evidence="2" id="KW-0597">Phosphoprotein</keyword>
<dbReference type="SUPFAM" id="SSF47226">
    <property type="entry name" value="Histidine-containing phosphotransfer domain, HPT domain"/>
    <property type="match status" value="1"/>
</dbReference>
<dbReference type="KEGG" id="rru:Rru_A3493"/>
<dbReference type="GO" id="GO:0004672">
    <property type="term" value="F:protein kinase activity"/>
    <property type="evidence" value="ECO:0007669"/>
    <property type="project" value="UniProtKB-ARBA"/>
</dbReference>
<dbReference type="Gene3D" id="1.20.120.160">
    <property type="entry name" value="HPT domain"/>
    <property type="match status" value="1"/>
</dbReference>